<evidence type="ECO:0000256" key="4">
    <source>
        <dbReference type="ARBA" id="ARBA00023288"/>
    </source>
</evidence>
<evidence type="ECO:0000313" key="11">
    <source>
        <dbReference type="Proteomes" id="UP000504633"/>
    </source>
</evidence>
<dbReference type="GO" id="GO:0046872">
    <property type="term" value="F:metal ion binding"/>
    <property type="evidence" value="ECO:0007669"/>
    <property type="project" value="UniProtKB-KW"/>
</dbReference>
<dbReference type="AlphaFoldDB" id="A0A6J1LQQ1"/>
<dbReference type="RefSeq" id="XP_023168533.1">
    <property type="nucleotide sequence ID" value="XM_023312765.1"/>
</dbReference>
<feature type="binding site" evidence="8">
    <location>
        <position position="51"/>
    </location>
    <ligand>
        <name>Mg(2+)</name>
        <dbReference type="ChEBI" id="CHEBI:18420"/>
    </ligand>
</feature>
<dbReference type="OMA" id="ETKQNWH"/>
<dbReference type="PROSITE" id="PS51417">
    <property type="entry name" value="ARF"/>
    <property type="match status" value="1"/>
</dbReference>
<keyword evidence="3 7" id="KW-0342">GTP-binding</keyword>
<comment type="function">
    <text evidence="5">May play a role in apoptosis. May act as a tumor suppressor.</text>
</comment>
<dbReference type="Proteomes" id="UP000504633">
    <property type="component" value="Unplaced"/>
</dbReference>
<dbReference type="InterPro" id="IPR027417">
    <property type="entry name" value="P-loop_NTPase"/>
</dbReference>
<dbReference type="CTD" id="43771"/>
<feature type="binding site" evidence="7">
    <location>
        <begin position="27"/>
        <end position="34"/>
    </location>
    <ligand>
        <name>GTP</name>
        <dbReference type="ChEBI" id="CHEBI:37565"/>
    </ligand>
</feature>
<evidence type="ECO:0000256" key="5">
    <source>
        <dbReference type="ARBA" id="ARBA00054648"/>
    </source>
</evidence>
<keyword evidence="8" id="KW-0479">Metal-binding</keyword>
<proteinExistence type="inferred from homology"/>
<feature type="binding site" evidence="8">
    <location>
        <position position="34"/>
    </location>
    <ligand>
        <name>Mg(2+)</name>
        <dbReference type="ChEBI" id="CHEBI:18420"/>
    </ligand>
</feature>
<dbReference type="PANTHER" id="PTHR11711">
    <property type="entry name" value="ADP RIBOSYLATION FACTOR-RELATED"/>
    <property type="match status" value="1"/>
</dbReference>
<dbReference type="FunFam" id="3.40.50.300:FF:000898">
    <property type="entry name" value="ADP-ribosylation factor-like protein 11"/>
    <property type="match status" value="1"/>
</dbReference>
<feature type="binding site" evidence="7">
    <location>
        <position position="78"/>
    </location>
    <ligand>
        <name>GTP</name>
        <dbReference type="ChEBI" id="CHEBI:37565"/>
    </ligand>
</feature>
<reference evidence="12" key="1">
    <citation type="submission" date="2025-08" db="UniProtKB">
        <authorList>
            <consortium name="RefSeq"/>
        </authorList>
    </citation>
    <scope>IDENTIFICATION</scope>
    <source>
        <strain evidence="12">15085-1641.00</strain>
        <tissue evidence="12">Whole body</tissue>
    </source>
</reference>
<evidence type="ECO:0000256" key="7">
    <source>
        <dbReference type="PIRSR" id="PIRSR606689-1"/>
    </source>
</evidence>
<dbReference type="InterPro" id="IPR005225">
    <property type="entry name" value="Small_GTP-bd"/>
</dbReference>
<evidence type="ECO:0000256" key="3">
    <source>
        <dbReference type="ARBA" id="ARBA00023134"/>
    </source>
</evidence>
<keyword evidence="4" id="KW-0449">Lipoprotein</keyword>
<dbReference type="SMART" id="SM00178">
    <property type="entry name" value="SAR"/>
    <property type="match status" value="1"/>
</dbReference>
<gene>
    <name evidence="12" type="primary">LOC111597851</name>
</gene>
<dbReference type="PRINTS" id="PR00328">
    <property type="entry name" value="SAR1GTPBP"/>
</dbReference>
<keyword evidence="8" id="KW-0460">Magnesium</keyword>
<evidence type="ECO:0000256" key="2">
    <source>
        <dbReference type="ARBA" id="ARBA00022741"/>
    </source>
</evidence>
<dbReference type="Pfam" id="PF00025">
    <property type="entry name" value="Arf"/>
    <property type="match status" value="1"/>
</dbReference>
<dbReference type="SUPFAM" id="SSF52540">
    <property type="entry name" value="P-loop containing nucleoside triphosphate hydrolases"/>
    <property type="match status" value="2"/>
</dbReference>
<dbReference type="SMART" id="SM00177">
    <property type="entry name" value="ARF"/>
    <property type="match status" value="1"/>
</dbReference>
<evidence type="ECO:0000256" key="10">
    <source>
        <dbReference type="SAM" id="MobiDB-lite"/>
    </source>
</evidence>
<dbReference type="GO" id="GO:0016192">
    <property type="term" value="P:vesicle-mediated transport"/>
    <property type="evidence" value="ECO:0007669"/>
    <property type="project" value="UniProtKB-ARBA"/>
</dbReference>
<dbReference type="PROSITE" id="PS51419">
    <property type="entry name" value="RAB"/>
    <property type="match status" value="1"/>
</dbReference>
<keyword evidence="1" id="KW-0519">Myristate</keyword>
<keyword evidence="2 7" id="KW-0547">Nucleotide-binding</keyword>
<feature type="binding site" evidence="7">
    <location>
        <begin position="134"/>
        <end position="137"/>
    </location>
    <ligand>
        <name>GTP</name>
        <dbReference type="ChEBI" id="CHEBI:37565"/>
    </ligand>
</feature>
<evidence type="ECO:0000313" key="12">
    <source>
        <dbReference type="RefSeq" id="XP_023168533.1"/>
    </source>
</evidence>
<dbReference type="GO" id="GO:0003924">
    <property type="term" value="F:GTPase activity"/>
    <property type="evidence" value="ECO:0007669"/>
    <property type="project" value="InterPro"/>
</dbReference>
<evidence type="ECO:0000256" key="9">
    <source>
        <dbReference type="RuleBase" id="RU003925"/>
    </source>
</evidence>
<keyword evidence="11" id="KW-1185">Reference proteome</keyword>
<protein>
    <recommendedName>
        <fullName evidence="6">ADP-ribosylation factor-like protein 11</fullName>
    </recommendedName>
</protein>
<accession>A0A6J1LQQ1</accession>
<name>A0A6J1LQQ1_DROHY</name>
<sequence>MGATMVKNGNLLDALPTQGTLHVVMLGLDSAGKTTALYRLKFDQYLNTVPTIGFNCEKVQGTLGKAKGVHFLVWDVGGQEKLRPLWRSYTRCTDGILFVVDSVDTERMEEAKMELMRTAKCPDNQGVPVLILANKQDLPSACCPKQLEKLLGLHELHYPISNLSSTSTSTSTGNIAGFATSNQSYMDHGTASLTDVNKGSDSSHVSITDHFHLDSKSTSAHVESKSKDSTLPTALSNPQQQFSVKHNNLNVKGWYIQPTCAITGEGLQEGLDALYDMILKRRKISKSHKKNKR</sequence>
<feature type="region of interest" description="Disordered" evidence="10">
    <location>
        <begin position="216"/>
        <end position="238"/>
    </location>
</feature>
<comment type="similarity">
    <text evidence="9">Belongs to the small GTPase superfamily. Arf family.</text>
</comment>
<dbReference type="GO" id="GO:0048731">
    <property type="term" value="P:system development"/>
    <property type="evidence" value="ECO:0007669"/>
    <property type="project" value="UniProtKB-ARBA"/>
</dbReference>
<dbReference type="GO" id="GO:0005525">
    <property type="term" value="F:GTP binding"/>
    <property type="evidence" value="ECO:0007669"/>
    <property type="project" value="UniProtKB-KW"/>
</dbReference>
<dbReference type="SMART" id="SM00175">
    <property type="entry name" value="RAB"/>
    <property type="match status" value="1"/>
</dbReference>
<dbReference type="InterPro" id="IPR024156">
    <property type="entry name" value="Small_GTPase_ARF"/>
</dbReference>
<dbReference type="KEGG" id="dhe:111597851"/>
<evidence type="ECO:0000256" key="1">
    <source>
        <dbReference type="ARBA" id="ARBA00022707"/>
    </source>
</evidence>
<dbReference type="OrthoDB" id="2011769at2759"/>
<organism evidence="11 12">
    <name type="scientific">Drosophila hydei</name>
    <name type="common">Fruit fly</name>
    <dbReference type="NCBI Taxonomy" id="7224"/>
    <lineage>
        <taxon>Eukaryota</taxon>
        <taxon>Metazoa</taxon>
        <taxon>Ecdysozoa</taxon>
        <taxon>Arthropoda</taxon>
        <taxon>Hexapoda</taxon>
        <taxon>Insecta</taxon>
        <taxon>Pterygota</taxon>
        <taxon>Neoptera</taxon>
        <taxon>Endopterygota</taxon>
        <taxon>Diptera</taxon>
        <taxon>Brachycera</taxon>
        <taxon>Muscomorpha</taxon>
        <taxon>Ephydroidea</taxon>
        <taxon>Drosophilidae</taxon>
        <taxon>Drosophila</taxon>
    </lineage>
</organism>
<dbReference type="Gene3D" id="3.40.50.300">
    <property type="entry name" value="P-loop containing nucleotide triphosphate hydrolases"/>
    <property type="match status" value="2"/>
</dbReference>
<dbReference type="GeneID" id="111597851"/>
<dbReference type="InterPro" id="IPR006689">
    <property type="entry name" value="Small_GTPase_ARF/SAR"/>
</dbReference>
<feature type="compositionally biased region" description="Polar residues" evidence="10">
    <location>
        <begin position="229"/>
        <end position="238"/>
    </location>
</feature>
<evidence type="ECO:0000256" key="8">
    <source>
        <dbReference type="PIRSR" id="PIRSR606689-2"/>
    </source>
</evidence>
<dbReference type="GO" id="GO:0051649">
    <property type="term" value="P:establishment of localization in cell"/>
    <property type="evidence" value="ECO:0007669"/>
    <property type="project" value="UniProtKB-ARBA"/>
</dbReference>
<dbReference type="NCBIfam" id="TIGR00231">
    <property type="entry name" value="small_GTP"/>
    <property type="match status" value="1"/>
</dbReference>
<evidence type="ECO:0000256" key="6">
    <source>
        <dbReference type="ARBA" id="ARBA00072409"/>
    </source>
</evidence>